<evidence type="ECO:0000259" key="7">
    <source>
        <dbReference type="SMART" id="SM01074"/>
    </source>
</evidence>
<dbReference type="CDD" id="cd00009">
    <property type="entry name" value="AAA"/>
    <property type="match status" value="1"/>
</dbReference>
<dbReference type="FunFam" id="3.40.50.300:FF:000930">
    <property type="entry name" value="ORC1-type DNA replication protein"/>
    <property type="match status" value="1"/>
</dbReference>
<dbReference type="Pfam" id="PF22703">
    <property type="entry name" value="Cdc6_lid"/>
    <property type="match status" value="1"/>
</dbReference>
<dbReference type="SUPFAM" id="SSF52540">
    <property type="entry name" value="P-loop containing nucleoside triphosphate hydrolases"/>
    <property type="match status" value="1"/>
</dbReference>
<dbReference type="InterPro" id="IPR036390">
    <property type="entry name" value="WH_DNA-bd_sf"/>
</dbReference>
<dbReference type="GO" id="GO:0006260">
    <property type="term" value="P:DNA replication"/>
    <property type="evidence" value="ECO:0007669"/>
    <property type="project" value="UniProtKB-UniRule"/>
</dbReference>
<dbReference type="AlphaFoldDB" id="A0A1J5TI14"/>
<feature type="domain" description="Cdc6 C-terminal" evidence="7">
    <location>
        <begin position="315"/>
        <end position="398"/>
    </location>
</feature>
<evidence type="ECO:0000256" key="3">
    <source>
        <dbReference type="ARBA" id="ARBA00022741"/>
    </source>
</evidence>
<comment type="similarity">
    <text evidence="1 5">Belongs to the CDC6/cdc18 family.</text>
</comment>
<dbReference type="InterPro" id="IPR027417">
    <property type="entry name" value="P-loop_NTPase"/>
</dbReference>
<dbReference type="CDD" id="cd18139">
    <property type="entry name" value="HLD_clamp_RarA"/>
    <property type="match status" value="1"/>
</dbReference>
<dbReference type="InterPro" id="IPR055237">
    <property type="entry name" value="Cdc6_lid"/>
</dbReference>
<keyword evidence="2 5" id="KW-0235">DNA replication</keyword>
<comment type="function">
    <text evidence="5">Involved in regulation of DNA replication.</text>
</comment>
<evidence type="ECO:0000256" key="1">
    <source>
        <dbReference type="ARBA" id="ARBA00006184"/>
    </source>
</evidence>
<evidence type="ECO:0000256" key="2">
    <source>
        <dbReference type="ARBA" id="ARBA00022705"/>
    </source>
</evidence>
<sequence length="426" mass="48065">MNKELNTAKRNVFDRLIHDERIFKNRESLSTSYVPSEFPHRYDEINEVANILKTAFYGSRPSNILIYGQTGTGKTAIAKFICKQLKEKAKNENVKVNTAYINCKQTNTPYGVLTNIGKTYSAEWEKQVPSAGWRIDKVYSSLKEKADENGGIAIVILDEIDTLVSKNGDEILYHLTGLNSDLDNSKISIIGISNDAKFTSWLDPRVKSRLGEESLTFSPYNAPQIEDILIQRARTAFKENTVDPIVMTYCASKAAQEHGDARKAIDLLRIAAELAERDEREIVTLEHVNNAQNVMEKDQVKSIVITLPIQHKATLASIILNQGSKDNSQQTTGEVYGTYTKLCNSYNLNELSQRRIGHIISELDMQGLINAKIVNLGRHGRTKYIDLAVDREQLLGIIQHDHFLSDLIESMTKLQIFTKSMQSRLI</sequence>
<dbReference type="FunFam" id="1.10.8.60:FF:000073">
    <property type="entry name" value="ORC1-type DNA replication protein"/>
    <property type="match status" value="1"/>
</dbReference>
<dbReference type="HAMAP" id="MF_01407">
    <property type="entry name" value="ORC1_type_DNA_replic_protein"/>
    <property type="match status" value="1"/>
</dbReference>
<proteinExistence type="inferred from homology"/>
<dbReference type="Gene3D" id="3.40.50.300">
    <property type="entry name" value="P-loop containing nucleotide triphosphate hydrolases"/>
    <property type="match status" value="1"/>
</dbReference>
<dbReference type="GO" id="GO:0016887">
    <property type="term" value="F:ATP hydrolysis activity"/>
    <property type="evidence" value="ECO:0007669"/>
    <property type="project" value="InterPro"/>
</dbReference>
<dbReference type="InterPro" id="IPR003593">
    <property type="entry name" value="AAA+_ATPase"/>
</dbReference>
<evidence type="ECO:0000256" key="4">
    <source>
        <dbReference type="ARBA" id="ARBA00022840"/>
    </source>
</evidence>
<dbReference type="InterPro" id="IPR050311">
    <property type="entry name" value="ORC1/CDC6"/>
</dbReference>
<feature type="binding site" evidence="5">
    <location>
        <begin position="72"/>
        <end position="76"/>
    </location>
    <ligand>
        <name>ATP</name>
        <dbReference type="ChEBI" id="CHEBI:30616"/>
    </ligand>
</feature>
<dbReference type="InterPro" id="IPR049945">
    <property type="entry name" value="AAA_22"/>
</dbReference>
<dbReference type="InterPro" id="IPR025662">
    <property type="entry name" value="Sigma_54_int_dom_ATP-bd_1"/>
</dbReference>
<dbReference type="InterPro" id="IPR036388">
    <property type="entry name" value="WH-like_DNA-bd_sf"/>
</dbReference>
<dbReference type="InterPro" id="IPR014277">
    <property type="entry name" value="Orc1/Cdc6_arc"/>
</dbReference>
<name>A0A1J5TI14_9ARCH</name>
<organism evidence="8 9">
    <name type="scientific">Marine Group III euryarchaeote CG-Epi4</name>
    <dbReference type="NCBI Taxonomy" id="1888998"/>
    <lineage>
        <taxon>Archaea</taxon>
        <taxon>Methanobacteriati</taxon>
        <taxon>Thermoplasmatota</taxon>
        <taxon>Thermoplasmata</taxon>
        <taxon>Candidatus Thermoprofundales</taxon>
    </lineage>
</organism>
<evidence type="ECO:0000259" key="6">
    <source>
        <dbReference type="SMART" id="SM00382"/>
    </source>
</evidence>
<dbReference type="Gene3D" id="1.10.10.10">
    <property type="entry name" value="Winged helix-like DNA-binding domain superfamily/Winged helix DNA-binding domain"/>
    <property type="match status" value="1"/>
</dbReference>
<protein>
    <recommendedName>
        <fullName evidence="5">ORC1-type DNA replication protein</fullName>
    </recommendedName>
</protein>
<dbReference type="CDD" id="cd08768">
    <property type="entry name" value="Cdc6_C"/>
    <property type="match status" value="1"/>
</dbReference>
<evidence type="ECO:0000256" key="5">
    <source>
        <dbReference type="HAMAP-Rule" id="MF_01407"/>
    </source>
</evidence>
<keyword evidence="3 5" id="KW-0547">Nucleotide-binding</keyword>
<dbReference type="EMBL" id="MIYX01000021">
    <property type="protein sequence ID" value="OIR20591.1"/>
    <property type="molecule type" value="Genomic_DNA"/>
</dbReference>
<gene>
    <name evidence="8" type="ORF">BEU01_01520</name>
</gene>
<dbReference type="Gene3D" id="1.10.8.60">
    <property type="match status" value="1"/>
</dbReference>
<dbReference type="Pfam" id="PF09079">
    <property type="entry name" value="WHD_Cdc6"/>
    <property type="match status" value="1"/>
</dbReference>
<feature type="binding site" evidence="5">
    <location>
        <position position="232"/>
    </location>
    <ligand>
        <name>ATP</name>
        <dbReference type="ChEBI" id="CHEBI:30616"/>
    </ligand>
</feature>
<comment type="caution">
    <text evidence="8">The sequence shown here is derived from an EMBL/GenBank/DDBJ whole genome shotgun (WGS) entry which is preliminary data.</text>
</comment>
<dbReference type="PANTHER" id="PTHR10763">
    <property type="entry name" value="CELL DIVISION CONTROL PROTEIN 6-RELATED"/>
    <property type="match status" value="1"/>
</dbReference>
<dbReference type="PROSITE" id="PS00675">
    <property type="entry name" value="SIGMA54_INTERACT_1"/>
    <property type="match status" value="1"/>
</dbReference>
<evidence type="ECO:0000313" key="8">
    <source>
        <dbReference type="EMBL" id="OIR20591.1"/>
    </source>
</evidence>
<dbReference type="InterPro" id="IPR015163">
    <property type="entry name" value="Cdc6_C"/>
</dbReference>
<dbReference type="PANTHER" id="PTHR10763:SF26">
    <property type="entry name" value="CELL DIVISION CONTROL PROTEIN 6 HOMOLOG"/>
    <property type="match status" value="1"/>
</dbReference>
<keyword evidence="4 5" id="KW-0067">ATP-binding</keyword>
<feature type="domain" description="AAA+ ATPase" evidence="6">
    <location>
        <begin position="60"/>
        <end position="212"/>
    </location>
</feature>
<evidence type="ECO:0000313" key="9">
    <source>
        <dbReference type="Proteomes" id="UP000183375"/>
    </source>
</evidence>
<dbReference type="SMART" id="SM00382">
    <property type="entry name" value="AAA"/>
    <property type="match status" value="1"/>
</dbReference>
<dbReference type="Proteomes" id="UP000183375">
    <property type="component" value="Unassembled WGS sequence"/>
</dbReference>
<dbReference type="SUPFAM" id="SSF46785">
    <property type="entry name" value="Winged helix' DNA-binding domain"/>
    <property type="match status" value="1"/>
</dbReference>
<reference evidence="8 9" key="1">
    <citation type="submission" date="2016-08" db="EMBL/GenBank/DDBJ databases">
        <title>New Insights into Marine Group III Euryarchaeota, from dark to light.</title>
        <authorList>
            <person name="Haro-Moreno J.M."/>
            <person name="Rodriguez-Valera F."/>
            <person name="Lopez-Garcia P."/>
            <person name="Moreira D."/>
            <person name="Martin-Cuadrado A.B."/>
        </authorList>
    </citation>
    <scope>NUCLEOTIDE SEQUENCE [LARGE SCALE GENOMIC DNA]</scope>
    <source>
        <strain evidence="8">CG-Epi4</strain>
    </source>
</reference>
<dbReference type="SMART" id="SM01074">
    <property type="entry name" value="Cdc6_C"/>
    <property type="match status" value="1"/>
</dbReference>
<dbReference type="Pfam" id="PF13401">
    <property type="entry name" value="AAA_22"/>
    <property type="match status" value="1"/>
</dbReference>
<accession>A0A1J5TI14</accession>
<dbReference type="GO" id="GO:0005524">
    <property type="term" value="F:ATP binding"/>
    <property type="evidence" value="ECO:0007669"/>
    <property type="project" value="UniProtKB-UniRule"/>
</dbReference>
<dbReference type="NCBIfam" id="TIGR02928">
    <property type="entry name" value="orc1/cdc6 family replication initiation protein"/>
    <property type="match status" value="1"/>
</dbReference>
<feature type="binding site" evidence="5">
    <location>
        <position position="220"/>
    </location>
    <ligand>
        <name>ATP</name>
        <dbReference type="ChEBI" id="CHEBI:30616"/>
    </ligand>
</feature>